<evidence type="ECO:0000313" key="6">
    <source>
        <dbReference type="Proteomes" id="UP000502196"/>
    </source>
</evidence>
<keyword evidence="2" id="KW-0238">DNA-binding</keyword>
<keyword evidence="3" id="KW-0804">Transcription</keyword>
<dbReference type="GO" id="GO:0003700">
    <property type="term" value="F:DNA-binding transcription factor activity"/>
    <property type="evidence" value="ECO:0007669"/>
    <property type="project" value="InterPro"/>
</dbReference>
<dbReference type="PRINTS" id="PR00778">
    <property type="entry name" value="HTHARSR"/>
</dbReference>
<name>A0A6F9E7A0_9BACL</name>
<evidence type="ECO:0000313" key="5">
    <source>
        <dbReference type="EMBL" id="CAB3392381.1"/>
    </source>
</evidence>
<dbReference type="Pfam" id="PF01022">
    <property type="entry name" value="HTH_5"/>
    <property type="match status" value="1"/>
</dbReference>
<evidence type="ECO:0000256" key="2">
    <source>
        <dbReference type="ARBA" id="ARBA00023125"/>
    </source>
</evidence>
<dbReference type="Gene3D" id="1.10.10.10">
    <property type="entry name" value="Winged helix-like DNA-binding domain superfamily/Winged helix DNA-binding domain"/>
    <property type="match status" value="1"/>
</dbReference>
<protein>
    <submittedName>
        <fullName evidence="5">Transcriptional regulator</fullName>
    </submittedName>
</protein>
<dbReference type="GO" id="GO:0003677">
    <property type="term" value="F:DNA binding"/>
    <property type="evidence" value="ECO:0007669"/>
    <property type="project" value="UniProtKB-KW"/>
</dbReference>
<dbReference type="CDD" id="cd00090">
    <property type="entry name" value="HTH_ARSR"/>
    <property type="match status" value="1"/>
</dbReference>
<accession>A0A6F9E7A0</accession>
<dbReference type="InterPro" id="IPR011991">
    <property type="entry name" value="ArsR-like_HTH"/>
</dbReference>
<evidence type="ECO:0000256" key="3">
    <source>
        <dbReference type="ARBA" id="ARBA00023163"/>
    </source>
</evidence>
<organism evidence="5 6">
    <name type="scientific">Kyrpidia spormannii</name>
    <dbReference type="NCBI Taxonomy" id="2055160"/>
    <lineage>
        <taxon>Bacteria</taxon>
        <taxon>Bacillati</taxon>
        <taxon>Bacillota</taxon>
        <taxon>Bacilli</taxon>
        <taxon>Bacillales</taxon>
        <taxon>Alicyclobacillaceae</taxon>
        <taxon>Kyrpidia</taxon>
    </lineage>
</organism>
<dbReference type="SUPFAM" id="SSF46785">
    <property type="entry name" value="Winged helix' DNA-binding domain"/>
    <property type="match status" value="1"/>
</dbReference>
<evidence type="ECO:0000256" key="1">
    <source>
        <dbReference type="ARBA" id="ARBA00023015"/>
    </source>
</evidence>
<dbReference type="PROSITE" id="PS50987">
    <property type="entry name" value="HTH_ARSR_2"/>
    <property type="match status" value="1"/>
</dbReference>
<dbReference type="PANTHER" id="PTHR33154">
    <property type="entry name" value="TRANSCRIPTIONAL REGULATOR, ARSR FAMILY"/>
    <property type="match status" value="1"/>
</dbReference>
<dbReference type="InterPro" id="IPR001845">
    <property type="entry name" value="HTH_ArsR_DNA-bd_dom"/>
</dbReference>
<gene>
    <name evidence="5" type="ORF">COOX1_1382</name>
</gene>
<dbReference type="AlphaFoldDB" id="A0A6F9E7A0"/>
<keyword evidence="1" id="KW-0805">Transcription regulation</keyword>
<dbReference type="InterPro" id="IPR036388">
    <property type="entry name" value="WH-like_DNA-bd_sf"/>
</dbReference>
<proteinExistence type="predicted"/>
<dbReference type="EMBL" id="LR792683">
    <property type="protein sequence ID" value="CAB3392381.1"/>
    <property type="molecule type" value="Genomic_DNA"/>
</dbReference>
<dbReference type="SMART" id="SM00418">
    <property type="entry name" value="HTH_ARSR"/>
    <property type="match status" value="1"/>
</dbReference>
<reference evidence="5 6" key="1">
    <citation type="submission" date="2020-04" db="EMBL/GenBank/DDBJ databases">
        <authorList>
            <person name="Hogendoorn C."/>
        </authorList>
    </citation>
    <scope>NUCLEOTIDE SEQUENCE [LARGE SCALE GENOMIC DNA]</scope>
    <source>
        <strain evidence="5">COOX1</strain>
    </source>
</reference>
<sequence>MDPGGIDVDIRELADVFKALGDPTRLQILALLNVRDCCVCELVPLFGISQPAVSKHLARLRAARLVRENRRGQWVFYSLNRERLKEIVAAIDPLPGLSGPLKELANRGPAPMCSAEPTTGTPAAVTPTAVIKGEVR</sequence>
<evidence type="ECO:0000259" key="4">
    <source>
        <dbReference type="PROSITE" id="PS50987"/>
    </source>
</evidence>
<dbReference type="Proteomes" id="UP000502196">
    <property type="component" value="Chromosome"/>
</dbReference>
<dbReference type="NCBIfam" id="NF033788">
    <property type="entry name" value="HTH_metalloreg"/>
    <property type="match status" value="1"/>
</dbReference>
<dbReference type="InterPro" id="IPR036390">
    <property type="entry name" value="WH_DNA-bd_sf"/>
</dbReference>
<dbReference type="PANTHER" id="PTHR33154:SF18">
    <property type="entry name" value="ARSENICAL RESISTANCE OPERON REPRESSOR"/>
    <property type="match status" value="1"/>
</dbReference>
<dbReference type="InterPro" id="IPR051081">
    <property type="entry name" value="HTH_MetalResp_TranReg"/>
</dbReference>
<feature type="domain" description="HTH arsR-type" evidence="4">
    <location>
        <begin position="6"/>
        <end position="99"/>
    </location>
</feature>